<comment type="caution">
    <text evidence="2">The sequence shown here is derived from an EMBL/GenBank/DDBJ whole genome shotgun (WGS) entry which is preliminary data.</text>
</comment>
<gene>
    <name evidence="2" type="ORF">BJ212DRAFT_1309873</name>
</gene>
<dbReference type="OrthoDB" id="3058872at2759"/>
<feature type="compositionally biased region" description="Low complexity" evidence="1">
    <location>
        <begin position="140"/>
        <end position="149"/>
    </location>
</feature>
<feature type="compositionally biased region" description="Polar residues" evidence="1">
    <location>
        <begin position="205"/>
        <end position="224"/>
    </location>
</feature>
<dbReference type="Proteomes" id="UP000807769">
    <property type="component" value="Unassembled WGS sequence"/>
</dbReference>
<feature type="non-terminal residue" evidence="2">
    <location>
        <position position="1"/>
    </location>
</feature>
<dbReference type="GeneID" id="64627974"/>
<evidence type="ECO:0000313" key="2">
    <source>
        <dbReference type="EMBL" id="KAG1827013.1"/>
    </source>
</evidence>
<feature type="compositionally biased region" description="Basic residues" evidence="1">
    <location>
        <begin position="284"/>
        <end position="294"/>
    </location>
</feature>
<sequence length="302" mass="32667">AHLPPDMNRTFSHDSEMLMTPSSIAPSMPKTPQIPQTNFASPHQVTAPPMRQRQMSTESKESKKRPGGFLGGLFRTMSGSGSSKPLESPVARSPKLSMEQHKSPAIVAPPMQHSKSSSLPKESKGKAVASAPHAQTTTLPPSSASAQPKAPKDRARKHPDITTLSAHPPRDRKQPSSNVFSSFSFLTSKRNRTMSGASLDVCDGNTATNTVIGSPAHSTVSQVQPLPPMMPPPSRDPMVATSQWRDREEAEQKRRKKSRPRPGVTFDVEEDPPDPYPGATGKQKGARLVRRKTGRSATPGPR</sequence>
<protein>
    <submittedName>
        <fullName evidence="2">Uncharacterized protein</fullName>
    </submittedName>
</protein>
<feature type="region of interest" description="Disordered" evidence="1">
    <location>
        <begin position="1"/>
        <end position="302"/>
    </location>
</feature>
<dbReference type="RefSeq" id="XP_041199860.1">
    <property type="nucleotide sequence ID" value="XM_041333957.1"/>
</dbReference>
<evidence type="ECO:0000313" key="3">
    <source>
        <dbReference type="Proteomes" id="UP000807769"/>
    </source>
</evidence>
<proteinExistence type="predicted"/>
<reference evidence="2" key="1">
    <citation type="journal article" date="2020" name="New Phytol.">
        <title>Comparative genomics reveals dynamic genome evolution in host specialist ectomycorrhizal fungi.</title>
        <authorList>
            <person name="Lofgren L.A."/>
            <person name="Nguyen N.H."/>
            <person name="Vilgalys R."/>
            <person name="Ruytinx J."/>
            <person name="Liao H.L."/>
            <person name="Branco S."/>
            <person name="Kuo A."/>
            <person name="LaButti K."/>
            <person name="Lipzen A."/>
            <person name="Andreopoulos W."/>
            <person name="Pangilinan J."/>
            <person name="Riley R."/>
            <person name="Hundley H."/>
            <person name="Na H."/>
            <person name="Barry K."/>
            <person name="Grigoriev I.V."/>
            <person name="Stajich J.E."/>
            <person name="Kennedy P.G."/>
        </authorList>
    </citation>
    <scope>NUCLEOTIDE SEQUENCE</scope>
    <source>
        <strain evidence="2">MN1</strain>
    </source>
</reference>
<accession>A0A9P7ENQ1</accession>
<dbReference type="AlphaFoldDB" id="A0A9P7ENQ1"/>
<keyword evidence="3" id="KW-1185">Reference proteome</keyword>
<feature type="compositionally biased region" description="Polar residues" evidence="1">
    <location>
        <begin position="175"/>
        <end position="196"/>
    </location>
</feature>
<organism evidence="2 3">
    <name type="scientific">Suillus subaureus</name>
    <dbReference type="NCBI Taxonomy" id="48587"/>
    <lineage>
        <taxon>Eukaryota</taxon>
        <taxon>Fungi</taxon>
        <taxon>Dikarya</taxon>
        <taxon>Basidiomycota</taxon>
        <taxon>Agaricomycotina</taxon>
        <taxon>Agaricomycetes</taxon>
        <taxon>Agaricomycetidae</taxon>
        <taxon>Boletales</taxon>
        <taxon>Suillineae</taxon>
        <taxon>Suillaceae</taxon>
        <taxon>Suillus</taxon>
    </lineage>
</organism>
<name>A0A9P7ENQ1_9AGAM</name>
<evidence type="ECO:0000256" key="1">
    <source>
        <dbReference type="SAM" id="MobiDB-lite"/>
    </source>
</evidence>
<feature type="compositionally biased region" description="Pro residues" evidence="1">
    <location>
        <begin position="225"/>
        <end position="235"/>
    </location>
</feature>
<dbReference type="EMBL" id="JABBWG010000001">
    <property type="protein sequence ID" value="KAG1827013.1"/>
    <property type="molecule type" value="Genomic_DNA"/>
</dbReference>
<feature type="compositionally biased region" description="Polar residues" evidence="1">
    <location>
        <begin position="33"/>
        <end position="44"/>
    </location>
</feature>